<dbReference type="OrthoDB" id="3203793at2"/>
<evidence type="ECO:0000256" key="1">
    <source>
        <dbReference type="SAM" id="MobiDB-lite"/>
    </source>
</evidence>
<name>H5USK7_9MICO</name>
<dbReference type="eggNOG" id="COG0484">
    <property type="taxonomic scope" value="Bacteria"/>
</dbReference>
<dbReference type="Pfam" id="PF20199">
    <property type="entry name" value="RepSA"/>
    <property type="match status" value="1"/>
</dbReference>
<accession>H5USK7</accession>
<organism evidence="2 3">
    <name type="scientific">Mobilicoccus pelagius NBRC 104925</name>
    <dbReference type="NCBI Taxonomy" id="1089455"/>
    <lineage>
        <taxon>Bacteria</taxon>
        <taxon>Bacillati</taxon>
        <taxon>Actinomycetota</taxon>
        <taxon>Actinomycetes</taxon>
        <taxon>Micrococcales</taxon>
        <taxon>Dermatophilaceae</taxon>
        <taxon>Mobilicoccus</taxon>
    </lineage>
</organism>
<proteinExistence type="predicted"/>
<reference evidence="2 3" key="1">
    <citation type="submission" date="2012-02" db="EMBL/GenBank/DDBJ databases">
        <title>Whole genome shotgun sequence of Mobilicoccus pelagius NBRC 104925.</title>
        <authorList>
            <person name="Yoshida Y."/>
            <person name="Hosoyama A."/>
            <person name="Tsuchikane K."/>
            <person name="Katsumata H."/>
            <person name="Yamazaki S."/>
            <person name="Fujita N."/>
        </authorList>
    </citation>
    <scope>NUCLEOTIDE SEQUENCE [LARGE SCALE GENOMIC DNA]</scope>
    <source>
        <strain evidence="2 3">NBRC 104925</strain>
    </source>
</reference>
<dbReference type="EMBL" id="BAFE01000056">
    <property type="protein sequence ID" value="GAB48715.1"/>
    <property type="molecule type" value="Genomic_DNA"/>
</dbReference>
<protein>
    <submittedName>
        <fullName evidence="2">Putative replication initiation protein</fullName>
    </submittedName>
</protein>
<dbReference type="RefSeq" id="WP_009482613.1">
    <property type="nucleotide sequence ID" value="NZ_BAFE01000056.1"/>
</dbReference>
<gene>
    <name evidence="2" type="ORF">MOPEL_078_01040</name>
</gene>
<comment type="caution">
    <text evidence="2">The sequence shown here is derived from an EMBL/GenBank/DDBJ whole genome shotgun (WGS) entry which is preliminary data.</text>
</comment>
<dbReference type="STRING" id="1089455.MOPEL_078_01040"/>
<evidence type="ECO:0000313" key="3">
    <source>
        <dbReference type="Proteomes" id="UP000004367"/>
    </source>
</evidence>
<dbReference type="Proteomes" id="UP000004367">
    <property type="component" value="Unassembled WGS sequence"/>
</dbReference>
<dbReference type="AlphaFoldDB" id="H5USK7"/>
<sequence>MTALDTHSGASPSTRGGGFPGFGDGAPLDLSSLNDEASASVLSRLIDGTHDDFAHALSHVGNCVRPIQLVGSSRTIDRATGEVLGTFDSDQAPMGVLMTPCGNRRASACPACSRVYARDTFELIRAGVVGGKTVPAEVSSAPLLFVTLTAPSFGHVHACRDEKVCRPRSADRVETCPHGVRLSCGRKHGENDSTVGAPLCENCYDWTSLVVWQWWAPELWRRTTIALRRALASRLDVKERDLRSRAALQFAKVAEYQARGLVHFHVLMRLDGSDGPGSPAPLDGDEFSQLVSKTVPTVSFLAPPTDEHDAERLLRWGVQLDVRVVNAGGVAHHSDGLSPEQVAGYLAKYATKDAGDLRRTSDGDLLGRPHLRRIAAHCRELADRAQERERAWERVEHPERFVDLPDEEPGFLLPLGADGRDPYAHLAKWAHMLGFRGHFSTKSRRYSVTLGRLRRARERFRRALAESERRGEPLDLHDLEARLLAEDDEQTTLVVGSWTYADRGWPRVGDAILAAAAAAAARAHEYAQWRAEQRRS</sequence>
<feature type="region of interest" description="Disordered" evidence="1">
    <location>
        <begin position="1"/>
        <end position="21"/>
    </location>
</feature>
<evidence type="ECO:0000313" key="2">
    <source>
        <dbReference type="EMBL" id="GAB48715.1"/>
    </source>
</evidence>
<dbReference type="InterPro" id="IPR046828">
    <property type="entry name" value="RepSA"/>
</dbReference>
<keyword evidence="3" id="KW-1185">Reference proteome</keyword>